<gene>
    <name evidence="11" type="primary">EOG090X064W</name>
</gene>
<feature type="domain" description="WW" evidence="9">
    <location>
        <begin position="131"/>
        <end position="159"/>
    </location>
</feature>
<dbReference type="GO" id="GO:0071004">
    <property type="term" value="C:U2-type prespliceosome"/>
    <property type="evidence" value="ECO:0007669"/>
    <property type="project" value="TreeGrafter"/>
</dbReference>
<dbReference type="InterPro" id="IPR001202">
    <property type="entry name" value="WW_dom"/>
</dbReference>
<evidence type="ECO:0000256" key="7">
    <source>
        <dbReference type="SAM" id="Coils"/>
    </source>
</evidence>
<evidence type="ECO:0000256" key="1">
    <source>
        <dbReference type="ARBA" id="ARBA00022737"/>
    </source>
</evidence>
<dbReference type="PANTHER" id="PTHR11864">
    <property type="entry name" value="PRE-MRNA-PROCESSING PROTEIN PRP40"/>
    <property type="match status" value="1"/>
</dbReference>
<feature type="region of interest" description="Disordered" evidence="8">
    <location>
        <begin position="1"/>
        <end position="39"/>
    </location>
</feature>
<feature type="compositionally biased region" description="Basic and acidic residues" evidence="8">
    <location>
        <begin position="723"/>
        <end position="734"/>
    </location>
</feature>
<feature type="compositionally biased region" description="Low complexity" evidence="8">
    <location>
        <begin position="1"/>
        <end position="24"/>
    </location>
</feature>
<dbReference type="CDD" id="cd00201">
    <property type="entry name" value="WW"/>
    <property type="match status" value="2"/>
</dbReference>
<dbReference type="Pfam" id="PF25432">
    <property type="entry name" value="FF_PRPF40A"/>
    <property type="match status" value="1"/>
</dbReference>
<evidence type="ECO:0000259" key="9">
    <source>
        <dbReference type="PROSITE" id="PS50020"/>
    </source>
</evidence>
<dbReference type="PANTHER" id="PTHR11864:SF0">
    <property type="entry name" value="PRP40 PRE-MRNA PROCESSING FACTOR 40 HOMOLOG A (YEAST)"/>
    <property type="match status" value="1"/>
</dbReference>
<reference evidence="11" key="1">
    <citation type="submission" date="2018-08" db="EMBL/GenBank/DDBJ databases">
        <authorList>
            <person name="Cornetti L."/>
        </authorList>
    </citation>
    <scope>NUCLEOTIDE SEQUENCE</scope>
    <source>
        <strain evidence="11">PT-GA-1</strain>
    </source>
</reference>
<evidence type="ECO:0000256" key="3">
    <source>
        <dbReference type="ARBA" id="ARBA00063790"/>
    </source>
</evidence>
<feature type="compositionally biased region" description="Basic and acidic residues" evidence="8">
    <location>
        <begin position="791"/>
        <end position="820"/>
    </location>
</feature>
<feature type="compositionally biased region" description="Pro residues" evidence="8">
    <location>
        <begin position="25"/>
        <end position="39"/>
    </location>
</feature>
<feature type="compositionally biased region" description="Low complexity" evidence="8">
    <location>
        <begin position="248"/>
        <end position="261"/>
    </location>
</feature>
<evidence type="ECO:0000259" key="10">
    <source>
        <dbReference type="PROSITE" id="PS51676"/>
    </source>
</evidence>
<dbReference type="SUPFAM" id="SSF81698">
    <property type="entry name" value="FF domain"/>
    <property type="match status" value="5"/>
</dbReference>
<dbReference type="InterPro" id="IPR039726">
    <property type="entry name" value="Prp40-like"/>
</dbReference>
<feature type="compositionally biased region" description="Basic residues" evidence="8">
    <location>
        <begin position="679"/>
        <end position="699"/>
    </location>
</feature>
<comment type="subunit">
    <text evidence="3">Interacts with the N-terminus of HD.</text>
</comment>
<dbReference type="PROSITE" id="PS01159">
    <property type="entry name" value="WW_DOMAIN_1"/>
    <property type="match status" value="1"/>
</dbReference>
<evidence type="ECO:0000256" key="6">
    <source>
        <dbReference type="ARBA" id="ARBA00080326"/>
    </source>
</evidence>
<evidence type="ECO:0000256" key="8">
    <source>
        <dbReference type="SAM" id="MobiDB-lite"/>
    </source>
</evidence>
<feature type="region of interest" description="Disordered" evidence="8">
    <location>
        <begin position="785"/>
        <end position="827"/>
    </location>
</feature>
<feature type="domain" description="WW" evidence="9">
    <location>
        <begin position="91"/>
        <end position="118"/>
    </location>
</feature>
<dbReference type="GO" id="GO:0003723">
    <property type="term" value="F:RNA binding"/>
    <property type="evidence" value="ECO:0007669"/>
    <property type="project" value="TreeGrafter"/>
</dbReference>
<keyword evidence="7" id="KW-0175">Coiled coil</keyword>
<name>A0A4Y7M6U6_9CRUS</name>
<dbReference type="EMBL" id="LR006133">
    <property type="protein sequence ID" value="SVE75752.1"/>
    <property type="molecule type" value="mRNA"/>
</dbReference>
<evidence type="ECO:0000256" key="2">
    <source>
        <dbReference type="ARBA" id="ARBA00058987"/>
    </source>
</evidence>
<dbReference type="PROSITE" id="PS51676">
    <property type="entry name" value="FF"/>
    <property type="match status" value="2"/>
</dbReference>
<dbReference type="Pfam" id="PF00397">
    <property type="entry name" value="WW"/>
    <property type="match status" value="2"/>
</dbReference>
<dbReference type="SMART" id="SM00456">
    <property type="entry name" value="WW"/>
    <property type="match status" value="2"/>
</dbReference>
<feature type="region of interest" description="Disordered" evidence="8">
    <location>
        <begin position="235"/>
        <end position="265"/>
    </location>
</feature>
<dbReference type="FunFam" id="1.10.10.440:FF:000002">
    <property type="entry name" value="pre-mRNA-processing factor 40 homolog A isoform X1"/>
    <property type="match status" value="1"/>
</dbReference>
<sequence length="843" mass="96263">MSGSGPTSSSMSTPSGSFTSALPPYGMPPPGFIPPTPGVPPPFGVAMPGMAPPSVFGVPPFSAPSVPPSGFFPHGVPAQGTVDGGESKQTWTEHKAPDGRTYYYNNFTKQSLWDKPDELKTAAEIMLSQCPWKEYKTEDGKIYYHNVSTKESSWTVPPELGELKNKIASEDTTKAITNVQAGGDVLVPIVQTSSPTLLIVSQPVVTNTESSATPVRAPISALDQAMAATLAAITVPSPQTEDSMDAKPSPTSDSRTSTPEPKTTFKDKREALEAFKDLLREKNVPSNASWDQALKYIQRDPRLAALGKLTERKQAFHAYKTQKQKEEKEDQRLKAKKAKEDLEAFLLIDSSVNSSTKYFRCEEIYGNLEVWKNVPEGERRDIYEDAIFHLSKREKEEEKSLRKRNMKNLTRVLDSITDITHRTAWTEAQQLLLDNPSFAEDNDLLAMDKEDALVVFEQHIRELEHEDEEERERGKRRIKRLQRKNRDSFLNLLDELHENGKLTSMSLWVELYPIISTDLRFSAMLGQPGSNPLDLFKFYIEDLKSRFHDEKKIIKEILKQKLFDVDIKTTFEDFATIVCDDKRSLTLDGGNVKLTYNALLEKAEAREKERLKEDNRRFKKLENAFRNLLRAKEVDHLATWEISLPKLEGDPAFESIIVESERIRIFKDYQRDVEETCGHHHSRSKKNRKKEKKQKRRSSSSRSPSTARSESRSKSRSKSPSRSKSDENDLKLIEEELFSSTHKKNKKKKSKKKKERSRSVSSQPNLKFNYSSVNAFPFNMVFVSQPSTDSEENRTKEKKKDKERKNRADNGHDKKTKEDGEWSEDELERRRRLLLEQLAEEHQ</sequence>
<comment type="function">
    <text evidence="2">May be involved in pre-mRNA splicing.</text>
</comment>
<dbReference type="SMART" id="SM00441">
    <property type="entry name" value="FF"/>
    <property type="match status" value="4"/>
</dbReference>
<evidence type="ECO:0000313" key="11">
    <source>
        <dbReference type="EMBL" id="SVE75752.1"/>
    </source>
</evidence>
<evidence type="ECO:0000256" key="5">
    <source>
        <dbReference type="ARBA" id="ARBA00075613"/>
    </source>
</evidence>
<accession>A0A4Y7M6U6</accession>
<protein>
    <recommendedName>
        <fullName evidence="4">Pre-mRNA-processing factor 40 homolog B</fullName>
    </recommendedName>
    <alternativeName>
        <fullName evidence="5">Huntingtin yeast partner C</fullName>
    </alternativeName>
    <alternativeName>
        <fullName evidence="6">Huntingtin-interacting protein C</fullName>
    </alternativeName>
</protein>
<dbReference type="Gene3D" id="2.20.70.10">
    <property type="match status" value="2"/>
</dbReference>
<dbReference type="InterPro" id="IPR002713">
    <property type="entry name" value="FF_domain"/>
</dbReference>
<feature type="region of interest" description="Disordered" evidence="8">
    <location>
        <begin position="674"/>
        <end position="763"/>
    </location>
</feature>
<dbReference type="GO" id="GO:0045292">
    <property type="term" value="P:mRNA cis splicing, via spliceosome"/>
    <property type="evidence" value="ECO:0007669"/>
    <property type="project" value="InterPro"/>
</dbReference>
<feature type="domain" description="FF" evidence="10">
    <location>
        <begin position="268"/>
        <end position="322"/>
    </location>
</feature>
<dbReference type="FunFam" id="1.10.10.440:FF:000015">
    <property type="entry name" value="pre-mRNA-processing factor 40 homolog B isoform X2"/>
    <property type="match status" value="1"/>
</dbReference>
<feature type="coiled-coil region" evidence="7">
    <location>
        <begin position="446"/>
        <end position="484"/>
    </location>
</feature>
<dbReference type="SUPFAM" id="SSF51045">
    <property type="entry name" value="WW domain"/>
    <property type="match status" value="2"/>
</dbReference>
<feature type="coiled-coil region" evidence="7">
    <location>
        <begin position="604"/>
        <end position="631"/>
    </location>
</feature>
<keyword evidence="1" id="KW-0677">Repeat</keyword>
<dbReference type="PROSITE" id="PS50020">
    <property type="entry name" value="WW_DOMAIN_2"/>
    <property type="match status" value="2"/>
</dbReference>
<feature type="domain" description="FF" evidence="10">
    <location>
        <begin position="482"/>
        <end position="542"/>
    </location>
</feature>
<dbReference type="FunFam" id="1.10.10.440:FF:000003">
    <property type="entry name" value="Pre-mRNA processing factor 40 homolog A"/>
    <property type="match status" value="1"/>
</dbReference>
<proteinExistence type="evidence at transcript level"/>
<feature type="compositionally biased region" description="Basic residues" evidence="8">
    <location>
        <begin position="741"/>
        <end position="756"/>
    </location>
</feature>
<dbReference type="FunFam" id="2.20.70.10:FF:000050">
    <property type="entry name" value="pre-mRNA-processing factor 40 homolog B isoform X1"/>
    <property type="match status" value="1"/>
</dbReference>
<dbReference type="AlphaFoldDB" id="A0A4Y7M6U6"/>
<dbReference type="InterPro" id="IPR036517">
    <property type="entry name" value="FF_domain_sf"/>
</dbReference>
<dbReference type="Pfam" id="PF01846">
    <property type="entry name" value="FF"/>
    <property type="match status" value="3"/>
</dbReference>
<evidence type="ECO:0000256" key="4">
    <source>
        <dbReference type="ARBA" id="ARBA00072039"/>
    </source>
</evidence>
<dbReference type="Gene3D" id="1.10.10.440">
    <property type="entry name" value="FF domain"/>
    <property type="match status" value="4"/>
</dbReference>
<dbReference type="GO" id="GO:0005685">
    <property type="term" value="C:U1 snRNP"/>
    <property type="evidence" value="ECO:0007669"/>
    <property type="project" value="TreeGrafter"/>
</dbReference>
<organism evidence="11">
    <name type="scientific">Daphnia hispanica</name>
    <dbReference type="NCBI Taxonomy" id="575233"/>
    <lineage>
        <taxon>Eukaryota</taxon>
        <taxon>Metazoa</taxon>
        <taxon>Ecdysozoa</taxon>
        <taxon>Arthropoda</taxon>
        <taxon>Crustacea</taxon>
        <taxon>Branchiopoda</taxon>
        <taxon>Diplostraca</taxon>
        <taxon>Cladocera</taxon>
        <taxon>Anomopoda</taxon>
        <taxon>Daphniidae</taxon>
        <taxon>Daphnia</taxon>
    </lineage>
</organism>
<dbReference type="InterPro" id="IPR036020">
    <property type="entry name" value="WW_dom_sf"/>
</dbReference>